<dbReference type="Proteomes" id="UP000186817">
    <property type="component" value="Unassembled WGS sequence"/>
</dbReference>
<keyword evidence="2" id="KW-1185">Reference proteome</keyword>
<evidence type="ECO:0000313" key="1">
    <source>
        <dbReference type="EMBL" id="OLP83871.1"/>
    </source>
</evidence>
<organism evidence="1 2">
    <name type="scientific">Symbiodinium microadriaticum</name>
    <name type="common">Dinoflagellate</name>
    <name type="synonym">Zooxanthella microadriatica</name>
    <dbReference type="NCBI Taxonomy" id="2951"/>
    <lineage>
        <taxon>Eukaryota</taxon>
        <taxon>Sar</taxon>
        <taxon>Alveolata</taxon>
        <taxon>Dinophyceae</taxon>
        <taxon>Suessiales</taxon>
        <taxon>Symbiodiniaceae</taxon>
        <taxon>Symbiodinium</taxon>
    </lineage>
</organism>
<dbReference type="EMBL" id="LSRX01001085">
    <property type="protein sequence ID" value="OLP83871.1"/>
    <property type="molecule type" value="Genomic_DNA"/>
</dbReference>
<name>A0A1Q9CLS3_SYMMI</name>
<proteinExistence type="predicted"/>
<evidence type="ECO:0000313" key="2">
    <source>
        <dbReference type="Proteomes" id="UP000186817"/>
    </source>
</evidence>
<comment type="caution">
    <text evidence="1">The sequence shown here is derived from an EMBL/GenBank/DDBJ whole genome shotgun (WGS) entry which is preliminary data.</text>
</comment>
<dbReference type="AlphaFoldDB" id="A0A1Q9CLS3"/>
<gene>
    <name evidence="1" type="ORF">AK812_SmicGene35311</name>
</gene>
<sequence length="96" mass="10483">MASSVPRPGTKPNCETPDIVNFQGWLQPLPQKAGQNFAFSGAITPMGQAQRGGDSQFAYGSMKLEVLALPKEIVLHQPSGTPDYPLLELTMQIRER</sequence>
<reference evidence="1 2" key="1">
    <citation type="submission" date="2016-02" db="EMBL/GenBank/DDBJ databases">
        <title>Genome analysis of coral dinoflagellate symbionts highlights evolutionary adaptations to a symbiotic lifestyle.</title>
        <authorList>
            <person name="Aranda M."/>
            <person name="Li Y."/>
            <person name="Liew Y.J."/>
            <person name="Baumgarten S."/>
            <person name="Simakov O."/>
            <person name="Wilson M."/>
            <person name="Piel J."/>
            <person name="Ashoor H."/>
            <person name="Bougouffa S."/>
            <person name="Bajic V.B."/>
            <person name="Ryu T."/>
            <person name="Ravasi T."/>
            <person name="Bayer T."/>
            <person name="Micklem G."/>
            <person name="Kim H."/>
            <person name="Bhak J."/>
            <person name="Lajeunesse T.C."/>
            <person name="Voolstra C.R."/>
        </authorList>
    </citation>
    <scope>NUCLEOTIDE SEQUENCE [LARGE SCALE GENOMIC DNA]</scope>
    <source>
        <strain evidence="1 2">CCMP2467</strain>
    </source>
</reference>
<protein>
    <submittedName>
        <fullName evidence="1">Uncharacterized protein</fullName>
    </submittedName>
</protein>
<accession>A0A1Q9CLS3</accession>